<accession>A0A4R7HYG0</accession>
<feature type="region of interest" description="Disordered" evidence="1">
    <location>
        <begin position="418"/>
        <end position="445"/>
    </location>
</feature>
<comment type="caution">
    <text evidence="2">The sequence shown here is derived from an EMBL/GenBank/DDBJ whole genome shotgun (WGS) entry which is preliminary data.</text>
</comment>
<dbReference type="Proteomes" id="UP000294558">
    <property type="component" value="Unassembled WGS sequence"/>
</dbReference>
<name>A0A4R7HYG0_9ACTN</name>
<evidence type="ECO:0000313" key="2">
    <source>
        <dbReference type="EMBL" id="TDT15714.1"/>
    </source>
</evidence>
<gene>
    <name evidence="2" type="ORF">BDK89_1290</name>
</gene>
<dbReference type="AlphaFoldDB" id="A0A4R7HYG0"/>
<reference evidence="2 3" key="1">
    <citation type="submission" date="2019-03" db="EMBL/GenBank/DDBJ databases">
        <title>Sequencing the genomes of 1000 actinobacteria strains.</title>
        <authorList>
            <person name="Klenk H.-P."/>
        </authorList>
    </citation>
    <scope>NUCLEOTIDE SEQUENCE [LARGE SCALE GENOMIC DNA]</scope>
    <source>
        <strain evidence="2 3">DSM 18936</strain>
    </source>
</reference>
<dbReference type="EMBL" id="SOAU01000001">
    <property type="protein sequence ID" value="TDT15714.1"/>
    <property type="molecule type" value="Genomic_DNA"/>
</dbReference>
<protein>
    <submittedName>
        <fullName evidence="2">Uncharacterized protein</fullName>
    </submittedName>
</protein>
<proteinExistence type="predicted"/>
<keyword evidence="3" id="KW-1185">Reference proteome</keyword>
<sequence length="445" mass="46589">MTADRRTRRRNTWLALVAGLVALLATGALGAFAVVEMADSRAGRDASDDTGRVVEAQRLPWTATALIGVMDDNGRLASSAVAVLDPEGRGGTLTPISSSADTASGTNVVLRPLGAVFEVDGPEAWRAAAEQATGLSFDVAEVIDEERFIQLIGPLGDLPTLFPFAFTDAATEETFEAGASVLSTSAAYRVITSVNGDGPDWQLDPIRNAVWDAIADRVGAGIGALPEGVVFTRAAPPSGLDQFSDGLFSAPVAFRGLETVQIDPDRVADQLPVEYSNVIGLGWEESVVTLRRGEVVLVFASVAPSRMAAPLEGPTVRMASGYTDDDAAPLGFNRSDLLIGAIDVLLFTKTNVLSVVDQPGATVPERTTVLVSDAALIDGVWELYGDVFGELDVRVAPVAISGIDAEITLGREYLRLLAEPDTPADDDDSSNGTTPETTDVAGSDS</sequence>
<evidence type="ECO:0000313" key="3">
    <source>
        <dbReference type="Proteomes" id="UP000294558"/>
    </source>
</evidence>
<evidence type="ECO:0000256" key="1">
    <source>
        <dbReference type="SAM" id="MobiDB-lite"/>
    </source>
</evidence>
<dbReference type="OrthoDB" id="9802238at2"/>
<organism evidence="2 3">
    <name type="scientific">Ilumatobacter fluminis</name>
    <dbReference type="NCBI Taxonomy" id="467091"/>
    <lineage>
        <taxon>Bacteria</taxon>
        <taxon>Bacillati</taxon>
        <taxon>Actinomycetota</taxon>
        <taxon>Acidimicrobiia</taxon>
        <taxon>Acidimicrobiales</taxon>
        <taxon>Ilumatobacteraceae</taxon>
        <taxon>Ilumatobacter</taxon>
    </lineage>
</organism>
<dbReference type="RefSeq" id="WP_133868146.1">
    <property type="nucleotide sequence ID" value="NZ_SOAU01000001.1"/>
</dbReference>